<protein>
    <submittedName>
        <fullName evidence="1">DUF2064 domain-containing protein</fullName>
    </submittedName>
</protein>
<dbReference type="Proteomes" id="UP000271010">
    <property type="component" value="Unassembled WGS sequence"/>
</dbReference>
<dbReference type="SUPFAM" id="SSF53448">
    <property type="entry name" value="Nucleotide-diphospho-sugar transferases"/>
    <property type="match status" value="1"/>
</dbReference>
<sequence length="193" mass="20697">MSKRLLLIMAHPLAQGQPAMDPSLVGEQEKSALAMEHITKLALAAALPVDAHRRICHTTSNDLENDTIQEGFEAVALPAAPDTGSLLQALFAQSLIDGFSPIVLVNSCCPGITTALLEEAFQQLEQHDVVLGPAQAGQFYLLGLNYLVPDFFTQVGWGTQTALASAQEVARQQELTLALLPSLDLVPEQDLSQ</sequence>
<dbReference type="AlphaFoldDB" id="A0A3M9MQV7"/>
<reference evidence="1 2" key="1">
    <citation type="submission" date="2018-11" db="EMBL/GenBank/DDBJ databases">
        <title>Rufibacter latericius sp. nov., isolated from water in Baiyang Lake.</title>
        <authorList>
            <person name="Yang Y."/>
        </authorList>
    </citation>
    <scope>NUCLEOTIDE SEQUENCE [LARGE SCALE GENOMIC DNA]</scope>
    <source>
        <strain evidence="1 2">MCC P1</strain>
    </source>
</reference>
<gene>
    <name evidence="1" type="ORF">EFA69_14015</name>
</gene>
<dbReference type="RefSeq" id="WP_123133732.1">
    <property type="nucleotide sequence ID" value="NZ_RJJE01000017.1"/>
</dbReference>
<dbReference type="Gene3D" id="3.90.550.10">
    <property type="entry name" value="Spore Coat Polysaccharide Biosynthesis Protein SpsA, Chain A"/>
    <property type="match status" value="1"/>
</dbReference>
<organism evidence="1 2">
    <name type="scientific">Rufibacter immobilis</name>
    <dbReference type="NCBI Taxonomy" id="1348778"/>
    <lineage>
        <taxon>Bacteria</taxon>
        <taxon>Pseudomonadati</taxon>
        <taxon>Bacteroidota</taxon>
        <taxon>Cytophagia</taxon>
        <taxon>Cytophagales</taxon>
        <taxon>Hymenobacteraceae</taxon>
        <taxon>Rufibacter</taxon>
    </lineage>
</organism>
<name>A0A3M9MQV7_9BACT</name>
<proteinExistence type="predicted"/>
<keyword evidence="2" id="KW-1185">Reference proteome</keyword>
<evidence type="ECO:0000313" key="2">
    <source>
        <dbReference type="Proteomes" id="UP000271010"/>
    </source>
</evidence>
<dbReference type="InterPro" id="IPR018641">
    <property type="entry name" value="Trfase_1_rSAM/seldom-assoc"/>
</dbReference>
<evidence type="ECO:0000313" key="1">
    <source>
        <dbReference type="EMBL" id="RNI27263.1"/>
    </source>
</evidence>
<comment type="caution">
    <text evidence="1">The sequence shown here is derived from an EMBL/GenBank/DDBJ whole genome shotgun (WGS) entry which is preliminary data.</text>
</comment>
<dbReference type="EMBL" id="RJJE01000017">
    <property type="protein sequence ID" value="RNI27263.1"/>
    <property type="molecule type" value="Genomic_DNA"/>
</dbReference>
<dbReference type="PANTHER" id="PTHR36529">
    <property type="entry name" value="SLL1095 PROTEIN"/>
    <property type="match status" value="1"/>
</dbReference>
<dbReference type="Pfam" id="PF09837">
    <property type="entry name" value="DUF2064"/>
    <property type="match status" value="1"/>
</dbReference>
<dbReference type="PANTHER" id="PTHR36529:SF1">
    <property type="entry name" value="GLYCOSYLTRANSFERASE"/>
    <property type="match status" value="1"/>
</dbReference>
<dbReference type="OrthoDB" id="9798250at2"/>
<dbReference type="InterPro" id="IPR029044">
    <property type="entry name" value="Nucleotide-diphossugar_trans"/>
</dbReference>
<accession>A0A3M9MQV7</accession>